<keyword evidence="7 9" id="KW-0811">Translocation</keyword>
<dbReference type="Pfam" id="PF21760">
    <property type="entry name" value="SecD_1st"/>
    <property type="match status" value="1"/>
</dbReference>
<accession>C6XJ02</accession>
<dbReference type="HAMAP" id="MF_01463_B">
    <property type="entry name" value="SecD_B"/>
    <property type="match status" value="1"/>
</dbReference>
<dbReference type="InterPro" id="IPR022813">
    <property type="entry name" value="SecD/SecF_arch_bac"/>
</dbReference>
<dbReference type="GO" id="GO:0043952">
    <property type="term" value="P:protein transport by the Sec complex"/>
    <property type="evidence" value="ECO:0007669"/>
    <property type="project" value="UniProtKB-UniRule"/>
</dbReference>
<keyword evidence="14" id="KW-1185">Reference proteome</keyword>
<reference evidence="14" key="1">
    <citation type="journal article" date="2011" name="J. Bacteriol.">
        <title>Genome sequences of eight morphologically diverse alphaproteobacteria.</title>
        <authorList>
            <consortium name="US DOE Joint Genome Institute"/>
            <person name="Brown P.J."/>
            <person name="Kysela D.T."/>
            <person name="Buechlein A."/>
            <person name="Hemmerich C."/>
            <person name="Brun Y.V."/>
        </authorList>
    </citation>
    <scope>NUCLEOTIDE SEQUENCE [LARGE SCALE GENOMIC DNA]</scope>
    <source>
        <strain evidence="14">ATCC 49814 / DSM 5838 / IFAM 1418</strain>
    </source>
</reference>
<feature type="transmembrane region" description="Helical" evidence="9">
    <location>
        <begin position="421"/>
        <end position="443"/>
    </location>
</feature>
<dbReference type="EMBL" id="CP001678">
    <property type="protein sequence ID" value="ACT59097.1"/>
    <property type="molecule type" value="Genomic_DNA"/>
</dbReference>
<dbReference type="PANTHER" id="PTHR30081:SF1">
    <property type="entry name" value="PROTEIN TRANSLOCASE SUBUNIT SECD"/>
    <property type="match status" value="1"/>
</dbReference>
<dbReference type="HOGENOM" id="CLU_007894_4_3_5"/>
<dbReference type="InterPro" id="IPR055344">
    <property type="entry name" value="SecD_SecF_C_bact"/>
</dbReference>
<feature type="transmembrane region" description="Helical" evidence="9">
    <location>
        <begin position="366"/>
        <end position="386"/>
    </location>
</feature>
<dbReference type="Gene3D" id="1.20.1640.10">
    <property type="entry name" value="Multidrug efflux transporter AcrB transmembrane domain"/>
    <property type="match status" value="1"/>
</dbReference>
<evidence type="ECO:0000259" key="10">
    <source>
        <dbReference type="Pfam" id="PF02355"/>
    </source>
</evidence>
<dbReference type="GO" id="GO:0015450">
    <property type="term" value="F:protein-transporting ATPase activity"/>
    <property type="evidence" value="ECO:0007669"/>
    <property type="project" value="InterPro"/>
</dbReference>
<feature type="domain" description="Protein export membrane protein SecD/SecF C-terminal" evidence="10">
    <location>
        <begin position="348"/>
        <end position="517"/>
    </location>
</feature>
<keyword evidence="9" id="KW-0997">Cell inner membrane</keyword>
<dbReference type="PANTHER" id="PTHR30081">
    <property type="entry name" value="PROTEIN-EXPORT MEMBRANE PROTEIN SEC"/>
    <property type="match status" value="1"/>
</dbReference>
<dbReference type="FunFam" id="1.20.1640.10:FF:000004">
    <property type="entry name" value="Protein translocase subunit SecD"/>
    <property type="match status" value="1"/>
</dbReference>
<dbReference type="InterPro" id="IPR048631">
    <property type="entry name" value="SecD_1st"/>
</dbReference>
<dbReference type="NCBIfam" id="TIGR01129">
    <property type="entry name" value="secD"/>
    <property type="match status" value="1"/>
</dbReference>
<dbReference type="InterPro" id="IPR005791">
    <property type="entry name" value="SecD"/>
</dbReference>
<dbReference type="SUPFAM" id="SSF82866">
    <property type="entry name" value="Multidrug efflux transporter AcrB transmembrane domain"/>
    <property type="match status" value="1"/>
</dbReference>
<comment type="subcellular location">
    <subcellularLocation>
        <location evidence="9">Cell inner membrane</location>
        <topology evidence="9">Multi-pass membrane protein</topology>
    </subcellularLocation>
    <subcellularLocation>
        <location evidence="1">Cell membrane</location>
        <topology evidence="1">Multi-pass membrane protein</topology>
    </subcellularLocation>
</comment>
<feature type="domain" description="SecDF P1 head subdomain" evidence="12">
    <location>
        <begin position="243"/>
        <end position="347"/>
    </location>
</feature>
<gene>
    <name evidence="9" type="primary">secD</name>
    <name evidence="13" type="ordered locus">Hbal_1406</name>
</gene>
<dbReference type="GO" id="GO:0006605">
    <property type="term" value="P:protein targeting"/>
    <property type="evidence" value="ECO:0007669"/>
    <property type="project" value="UniProtKB-UniRule"/>
</dbReference>
<evidence type="ECO:0000313" key="13">
    <source>
        <dbReference type="EMBL" id="ACT59097.1"/>
    </source>
</evidence>
<keyword evidence="5 9" id="KW-0653">Protein transport</keyword>
<dbReference type="InterPro" id="IPR048634">
    <property type="entry name" value="SecD_SecF_C"/>
</dbReference>
<feature type="domain" description="Protein translocase subunit SecDF P1" evidence="11">
    <location>
        <begin position="161"/>
        <end position="219"/>
    </location>
</feature>
<dbReference type="Proteomes" id="UP000002745">
    <property type="component" value="Chromosome"/>
</dbReference>
<dbReference type="KEGG" id="hba:Hbal_1406"/>
<dbReference type="NCBIfam" id="TIGR00916">
    <property type="entry name" value="2A0604s01"/>
    <property type="match status" value="1"/>
</dbReference>
<evidence type="ECO:0000256" key="1">
    <source>
        <dbReference type="ARBA" id="ARBA00004651"/>
    </source>
</evidence>
<dbReference type="STRING" id="582402.Hbal_1406"/>
<keyword evidence="6 9" id="KW-1133">Transmembrane helix</keyword>
<keyword evidence="8 9" id="KW-0472">Membrane</keyword>
<evidence type="ECO:0000256" key="2">
    <source>
        <dbReference type="ARBA" id="ARBA00022448"/>
    </source>
</evidence>
<keyword evidence="4 9" id="KW-0812">Transmembrane</keyword>
<dbReference type="GO" id="GO:0065002">
    <property type="term" value="P:intracellular protein transmembrane transport"/>
    <property type="evidence" value="ECO:0007669"/>
    <property type="project" value="UniProtKB-UniRule"/>
</dbReference>
<comment type="similarity">
    <text evidence="9">Belongs to the SecD/SecF family. SecD subfamily.</text>
</comment>
<dbReference type="Pfam" id="PF07549">
    <property type="entry name" value="Sec_GG"/>
    <property type="match status" value="1"/>
</dbReference>
<feature type="transmembrane region" description="Helical" evidence="9">
    <location>
        <begin position="464"/>
        <end position="486"/>
    </location>
</feature>
<evidence type="ECO:0000259" key="12">
    <source>
        <dbReference type="Pfam" id="PF22599"/>
    </source>
</evidence>
<dbReference type="Gene3D" id="3.30.1360.200">
    <property type="match status" value="1"/>
</dbReference>
<comment type="caution">
    <text evidence="9">Lacks conserved residue(s) required for the propagation of feature annotation.</text>
</comment>
<evidence type="ECO:0000256" key="4">
    <source>
        <dbReference type="ARBA" id="ARBA00022692"/>
    </source>
</evidence>
<dbReference type="InterPro" id="IPR022646">
    <property type="entry name" value="SecD/SecF_CS"/>
</dbReference>
<keyword evidence="3 9" id="KW-1003">Cell membrane</keyword>
<dbReference type="Pfam" id="PF02355">
    <property type="entry name" value="SecD_SecF_C"/>
    <property type="match status" value="1"/>
</dbReference>
<name>C6XJ02_HIRBI</name>
<dbReference type="Pfam" id="PF22599">
    <property type="entry name" value="SecDF_P1_head"/>
    <property type="match status" value="1"/>
</dbReference>
<evidence type="ECO:0000256" key="9">
    <source>
        <dbReference type="HAMAP-Rule" id="MF_01463"/>
    </source>
</evidence>
<evidence type="ECO:0000256" key="3">
    <source>
        <dbReference type="ARBA" id="ARBA00022475"/>
    </source>
</evidence>
<dbReference type="RefSeq" id="WP_015827247.1">
    <property type="nucleotide sequence ID" value="NC_012982.1"/>
</dbReference>
<dbReference type="GO" id="GO:0005886">
    <property type="term" value="C:plasma membrane"/>
    <property type="evidence" value="ECO:0007669"/>
    <property type="project" value="UniProtKB-SubCell"/>
</dbReference>
<dbReference type="AlphaFoldDB" id="C6XJ02"/>
<keyword evidence="2 9" id="KW-0813">Transport</keyword>
<proteinExistence type="inferred from homology"/>
<dbReference type="InterPro" id="IPR054384">
    <property type="entry name" value="SecDF_P1_head"/>
</dbReference>
<evidence type="ECO:0000256" key="5">
    <source>
        <dbReference type="ARBA" id="ARBA00022927"/>
    </source>
</evidence>
<evidence type="ECO:0000256" key="8">
    <source>
        <dbReference type="ARBA" id="ARBA00023136"/>
    </source>
</evidence>
<evidence type="ECO:0000256" key="7">
    <source>
        <dbReference type="ARBA" id="ARBA00023010"/>
    </source>
</evidence>
<evidence type="ECO:0000313" key="14">
    <source>
        <dbReference type="Proteomes" id="UP000002745"/>
    </source>
</evidence>
<dbReference type="eggNOG" id="COG0342">
    <property type="taxonomic scope" value="Bacteria"/>
</dbReference>
<organism evidence="13 14">
    <name type="scientific">Hirschia baltica (strain ATCC 49814 / DSM 5838 / IFAM 1418)</name>
    <dbReference type="NCBI Taxonomy" id="582402"/>
    <lineage>
        <taxon>Bacteria</taxon>
        <taxon>Pseudomonadati</taxon>
        <taxon>Pseudomonadota</taxon>
        <taxon>Alphaproteobacteria</taxon>
        <taxon>Hyphomonadales</taxon>
        <taxon>Hyphomonadaceae</taxon>
        <taxon>Hirschia</taxon>
    </lineage>
</organism>
<dbReference type="OrthoDB" id="9805019at2"/>
<comment type="function">
    <text evidence="9">Part of the Sec protein translocase complex. Interacts with the SecYEG preprotein conducting channel. SecDF uses the proton motive force (PMF) to complete protein translocation after the ATP-dependent function of SecA.</text>
</comment>
<evidence type="ECO:0000256" key="6">
    <source>
        <dbReference type="ARBA" id="ARBA00022989"/>
    </source>
</evidence>
<dbReference type="Gene3D" id="3.30.70.3400">
    <property type="match status" value="1"/>
</dbReference>
<protein>
    <recommendedName>
        <fullName evidence="9">Protein translocase subunit SecD</fullName>
    </recommendedName>
</protein>
<comment type="subunit">
    <text evidence="9">Forms a complex with SecF. Part of the essential Sec protein translocation apparatus which comprises SecA, SecYEG and auxiliary proteins SecDF-YajC and YidC.</text>
</comment>
<sequence>MLQFALWKRLLVIGVVLLGAWLCLPNLLNAGQRAGLPGFMPSETVKLGLDLKGGSYLLLEVDPEELQQNRLLELSRDIQRTLIKKPNNVKFRGREVVDGGVRFRVMEPTQIDEAKRRVRELSSPVGGIGGQQSLNISEQNGVMNVTFSSARLEELEVEALNDSIEVVRRRVDGSGTTDPNIQRQGSNRIVLEVPGLDDPTELIELIQRAGVMTVNLVDETADASQYRLDEPRLGKVKRQDAYSAREYVVHEDPILTGADFATASQGFDENNRPQINFTLKGRGPKVFGDFTSEHINDSFAIVLDGQVISAASVRSPILSGSGRITGSFEIQEANAIAIVLRAGELPAKLQVVEQRVVGAGLGEDSIRAGTTASAIGLALVAIFMILAYGLWGVFAVISLAANIMLIIGSLSGLGATLTLPGIAGIILTIGMAVDANVLVFERIREEHKNGRSPITSIEIGYKQASSTILDANLTTLIAAAVLFWLGSGPVKGFAVTLGIGVFTSVFTAFVLTRMFMADWVRTVRPKKLPV</sequence>
<evidence type="ECO:0000259" key="11">
    <source>
        <dbReference type="Pfam" id="PF21760"/>
    </source>
</evidence>
<feature type="transmembrane region" description="Helical" evidence="9">
    <location>
        <begin position="492"/>
        <end position="516"/>
    </location>
</feature>